<name>A0A1G2FZH4_9BACT</name>
<dbReference type="PANTHER" id="PTHR32432:SF3">
    <property type="entry name" value="ETHANOLAMINE UTILIZATION PROTEIN EUTJ"/>
    <property type="match status" value="1"/>
</dbReference>
<comment type="caution">
    <text evidence="1">The sequence shown here is derived from an EMBL/GenBank/DDBJ whole genome shotgun (WGS) entry which is preliminary data.</text>
</comment>
<dbReference type="Gene3D" id="3.30.1490.300">
    <property type="match status" value="1"/>
</dbReference>
<dbReference type="PANTHER" id="PTHR32432">
    <property type="entry name" value="CELL DIVISION PROTEIN FTSA-RELATED"/>
    <property type="match status" value="1"/>
</dbReference>
<evidence type="ECO:0000313" key="1">
    <source>
        <dbReference type="EMBL" id="OGZ43485.1"/>
    </source>
</evidence>
<reference evidence="1 2" key="1">
    <citation type="journal article" date="2016" name="Nat. Commun.">
        <title>Thousands of microbial genomes shed light on interconnected biogeochemical processes in an aquifer system.</title>
        <authorList>
            <person name="Anantharaman K."/>
            <person name="Brown C.T."/>
            <person name="Hug L.A."/>
            <person name="Sharon I."/>
            <person name="Castelle C.J."/>
            <person name="Probst A.J."/>
            <person name="Thomas B.C."/>
            <person name="Singh A."/>
            <person name="Wilkins M.J."/>
            <person name="Karaoz U."/>
            <person name="Brodie E.L."/>
            <person name="Williams K.H."/>
            <person name="Hubbard S.S."/>
            <person name="Banfield J.F."/>
        </authorList>
    </citation>
    <scope>NUCLEOTIDE SEQUENCE [LARGE SCALE GENOMIC DNA]</scope>
</reference>
<dbReference type="STRING" id="1802114.A2719_03960"/>
<sequence length="390" mass="42519">MLRDKITFMAFPFLSDFRKELDAKLAPLGAESVLGLDIGTSSIKIVQIRSDKERPVLETYGEIELGPYGNANSGEAVRLSSVKNAAAIVDLLHEVEAKARWGGVAVALSSSLVSVVDLPKRDPEQMNRLIRADAKKIIPVAIDQVTLDWFPIPDEEFTKSAFDRVSSKVPVTIKLQKVFIAATDNEALAEYREIASEANLRIAFYEIESFSAIRSAADTKNGPVILIDLGASTTKICISSRDHFTRSARTFDLSGQKMTEKIMKDMALNFSEAEKLKRLDGLSEKSKIASIIKPDVDQIFFEAKKIIDLYNSDYKIGISNAVFIGGGACMPGIIPYGSNKLGLPTSAGNPFDHTSVPMILEPVLCEAGPKFAVSMGLALRAQSEQPTSQL</sequence>
<dbReference type="Proteomes" id="UP000177480">
    <property type="component" value="Unassembled WGS sequence"/>
</dbReference>
<protein>
    <recommendedName>
        <fullName evidence="3">SHS2 domain-containing protein</fullName>
    </recommendedName>
</protein>
<dbReference type="InterPro" id="IPR005883">
    <property type="entry name" value="PilM"/>
</dbReference>
<proteinExistence type="predicted"/>
<evidence type="ECO:0008006" key="3">
    <source>
        <dbReference type="Google" id="ProtNLM"/>
    </source>
</evidence>
<dbReference type="Gene3D" id="3.30.420.40">
    <property type="match status" value="2"/>
</dbReference>
<evidence type="ECO:0000313" key="2">
    <source>
        <dbReference type="Proteomes" id="UP000177480"/>
    </source>
</evidence>
<dbReference type="InterPro" id="IPR050696">
    <property type="entry name" value="FtsA/MreB"/>
</dbReference>
<accession>A0A1G2FZH4</accession>
<dbReference type="Pfam" id="PF11104">
    <property type="entry name" value="PilM_2"/>
    <property type="match status" value="1"/>
</dbReference>
<dbReference type="AlphaFoldDB" id="A0A1G2FZH4"/>
<dbReference type="EMBL" id="MHNK01000014">
    <property type="protein sequence ID" value="OGZ43485.1"/>
    <property type="molecule type" value="Genomic_DNA"/>
</dbReference>
<dbReference type="InterPro" id="IPR043129">
    <property type="entry name" value="ATPase_NBD"/>
</dbReference>
<gene>
    <name evidence="1" type="ORF">A2719_03960</name>
</gene>
<organism evidence="1 2">
    <name type="scientific">Candidatus Ryanbacteria bacterium RIFCSPHIGHO2_01_FULL_45_22</name>
    <dbReference type="NCBI Taxonomy" id="1802114"/>
    <lineage>
        <taxon>Bacteria</taxon>
        <taxon>Candidatus Ryaniibacteriota</taxon>
    </lineage>
</organism>
<dbReference type="SUPFAM" id="SSF53067">
    <property type="entry name" value="Actin-like ATPase domain"/>
    <property type="match status" value="2"/>
</dbReference>
<dbReference type="CDD" id="cd24049">
    <property type="entry name" value="ASKHA_NBD_PilM"/>
    <property type="match status" value="1"/>
</dbReference>